<evidence type="ECO:0008006" key="3">
    <source>
        <dbReference type="Google" id="ProtNLM"/>
    </source>
</evidence>
<sequence>MKLLQTLKTIPMKDHRELARTIGPLLEQLHSSAGKLRESLEQLQSAGKPWQHYLLQPQFAQETAQALGQSFERPFSLAGALYAQLDYAEPLGSGSDARATLQLPGLLAVPQKTLELARQLNNHKESFSAAIADFRAVLGERPVAERDRTVREVLADAGFPRAHLRQCYRLVLLCAKRPDAITLSWIKARKSIRKVSVKWCEKKLVQLDPLGSDPGIQYQRQLLAGLHKSQQDDLRQVQIQSRPNLQVAEIFYSHEPGEEDEYHQVGYSSMPILVEANEAGQLPEFTRVDHQPSLSRRRQRRDLALSTEAFLPALRVFLRVQR</sequence>
<organism evidence="1 2">
    <name type="scientific">Microbulbifer epialgicus</name>
    <dbReference type="NCBI Taxonomy" id="393907"/>
    <lineage>
        <taxon>Bacteria</taxon>
        <taxon>Pseudomonadati</taxon>
        <taxon>Pseudomonadota</taxon>
        <taxon>Gammaproteobacteria</taxon>
        <taxon>Cellvibrionales</taxon>
        <taxon>Microbulbiferaceae</taxon>
        <taxon>Microbulbifer</taxon>
    </lineage>
</organism>
<keyword evidence="2" id="KW-1185">Reference proteome</keyword>
<dbReference type="Proteomes" id="UP001569428">
    <property type="component" value="Unassembled WGS sequence"/>
</dbReference>
<proteinExistence type="predicted"/>
<dbReference type="RefSeq" id="WP_371841309.1">
    <property type="nucleotide sequence ID" value="NZ_JBGMEK010000100.1"/>
</dbReference>
<dbReference type="EMBL" id="JBGMEK010000100">
    <property type="protein sequence ID" value="MFA0813497.1"/>
    <property type="molecule type" value="Genomic_DNA"/>
</dbReference>
<reference evidence="1 2" key="1">
    <citation type="submission" date="2024-08" db="EMBL/GenBank/DDBJ databases">
        <authorList>
            <person name="Ishaq N."/>
        </authorList>
    </citation>
    <scope>NUCLEOTIDE SEQUENCE [LARGE SCALE GENOMIC DNA]</scope>
    <source>
        <strain evidence="1 2">DSM 18651</strain>
    </source>
</reference>
<gene>
    <name evidence="1" type="ORF">ACCI49_21620</name>
</gene>
<dbReference type="Gene3D" id="3.50.14.10">
    <property type="entry name" value="Replication terminator Tus, domain 1 superfamily/Replication terminator Tus"/>
    <property type="match status" value="1"/>
</dbReference>
<name>A0ABV4P653_9GAMM</name>
<comment type="caution">
    <text evidence="1">The sequence shown here is derived from an EMBL/GenBank/DDBJ whole genome shotgun (WGS) entry which is preliminary data.</text>
</comment>
<evidence type="ECO:0000313" key="1">
    <source>
        <dbReference type="EMBL" id="MFA0813497.1"/>
    </source>
</evidence>
<protein>
    <recommendedName>
        <fullName evidence="3">DNA replication terminus site binding protein</fullName>
    </recommendedName>
</protein>
<accession>A0ABV4P653</accession>
<dbReference type="InterPro" id="IPR036381">
    <property type="entry name" value="Tus_dom1"/>
</dbReference>
<evidence type="ECO:0000313" key="2">
    <source>
        <dbReference type="Proteomes" id="UP001569428"/>
    </source>
</evidence>